<proteinExistence type="predicted"/>
<feature type="region of interest" description="Disordered" evidence="1">
    <location>
        <begin position="1"/>
        <end position="24"/>
    </location>
</feature>
<comment type="caution">
    <text evidence="2">The sequence shown here is derived from an EMBL/GenBank/DDBJ whole genome shotgun (WGS) entry which is preliminary data.</text>
</comment>
<dbReference type="InParanoid" id="A0A1V9XIS9"/>
<dbReference type="Proteomes" id="UP000192247">
    <property type="component" value="Unassembled WGS sequence"/>
</dbReference>
<dbReference type="AlphaFoldDB" id="A0A1V9XIS9"/>
<gene>
    <name evidence="2" type="ORF">BIW11_09838</name>
</gene>
<dbReference type="EMBL" id="MNPL01010218">
    <property type="protein sequence ID" value="OQR73268.1"/>
    <property type="molecule type" value="Genomic_DNA"/>
</dbReference>
<feature type="compositionally biased region" description="Low complexity" evidence="1">
    <location>
        <begin position="11"/>
        <end position="24"/>
    </location>
</feature>
<evidence type="ECO:0000256" key="1">
    <source>
        <dbReference type="SAM" id="MobiDB-lite"/>
    </source>
</evidence>
<protein>
    <submittedName>
        <fullName evidence="2">Uncharacterized protein</fullName>
    </submittedName>
</protein>
<reference evidence="2 3" key="1">
    <citation type="journal article" date="2017" name="Gigascience">
        <title>Draft genome of the honey bee ectoparasitic mite, Tropilaelaps mercedesae, is shaped by the parasitic life history.</title>
        <authorList>
            <person name="Dong X."/>
            <person name="Armstrong S.D."/>
            <person name="Xia D."/>
            <person name="Makepeace B.L."/>
            <person name="Darby A.C."/>
            <person name="Kadowaki T."/>
        </authorList>
    </citation>
    <scope>NUCLEOTIDE SEQUENCE [LARGE SCALE GENOMIC DNA]</scope>
    <source>
        <strain evidence="2">Wuxi-XJTLU</strain>
    </source>
</reference>
<accession>A0A1V9XIS9</accession>
<name>A0A1V9XIS9_9ACAR</name>
<sequence>MQQRSREGSLVNSQTTGQSTTSSGVSAATTVVSSATNSASLGNSALLPTVVTSSSSSLASAMANTAGSASAKNTNSVSFYEEGNQVYPYPQTVDQDSNAMQSPPTPRTTLRASFQRAGVVLGLKLEGPATSEPILRKILIGSEGVFSCTAGSWQTHSSNGTRSCDCLRSLLRPFDKFRPSKRLFRFMSLVPE</sequence>
<evidence type="ECO:0000313" key="3">
    <source>
        <dbReference type="Proteomes" id="UP000192247"/>
    </source>
</evidence>
<evidence type="ECO:0000313" key="2">
    <source>
        <dbReference type="EMBL" id="OQR73268.1"/>
    </source>
</evidence>
<keyword evidence="3" id="KW-1185">Reference proteome</keyword>
<organism evidence="2 3">
    <name type="scientific">Tropilaelaps mercedesae</name>
    <dbReference type="NCBI Taxonomy" id="418985"/>
    <lineage>
        <taxon>Eukaryota</taxon>
        <taxon>Metazoa</taxon>
        <taxon>Ecdysozoa</taxon>
        <taxon>Arthropoda</taxon>
        <taxon>Chelicerata</taxon>
        <taxon>Arachnida</taxon>
        <taxon>Acari</taxon>
        <taxon>Parasitiformes</taxon>
        <taxon>Mesostigmata</taxon>
        <taxon>Gamasina</taxon>
        <taxon>Dermanyssoidea</taxon>
        <taxon>Laelapidae</taxon>
        <taxon>Tropilaelaps</taxon>
    </lineage>
</organism>
<feature type="region of interest" description="Disordered" evidence="1">
    <location>
        <begin position="88"/>
        <end position="108"/>
    </location>
</feature>
<feature type="compositionally biased region" description="Polar residues" evidence="1">
    <location>
        <begin position="92"/>
        <end position="108"/>
    </location>
</feature>